<organism evidence="1 2">
    <name type="scientific">Telmatocola sphagniphila</name>
    <dbReference type="NCBI Taxonomy" id="1123043"/>
    <lineage>
        <taxon>Bacteria</taxon>
        <taxon>Pseudomonadati</taxon>
        <taxon>Planctomycetota</taxon>
        <taxon>Planctomycetia</taxon>
        <taxon>Gemmatales</taxon>
        <taxon>Gemmataceae</taxon>
    </lineage>
</organism>
<keyword evidence="2" id="KW-1185">Reference proteome</keyword>
<reference evidence="1" key="1">
    <citation type="submission" date="2021-05" db="EMBL/GenBank/DDBJ databases">
        <title>Complete genome sequence of the cellulolytic planctomycete Telmatocola sphagniphila SP2T and characterization of the first cellulase from planctomycetes.</title>
        <authorList>
            <person name="Rakitin A.L."/>
            <person name="Beletsky A.V."/>
            <person name="Naumoff D.G."/>
            <person name="Kulichevskaya I.S."/>
            <person name="Mardanov A.V."/>
            <person name="Ravin N.V."/>
            <person name="Dedysh S.N."/>
        </authorList>
    </citation>
    <scope>NUCLEOTIDE SEQUENCE</scope>
    <source>
        <strain evidence="1">SP2T</strain>
    </source>
</reference>
<evidence type="ECO:0000313" key="2">
    <source>
        <dbReference type="Proteomes" id="UP000676194"/>
    </source>
</evidence>
<accession>A0A8E6BBP9</accession>
<dbReference type="EMBL" id="CP074694">
    <property type="protein sequence ID" value="QVL34944.1"/>
    <property type="molecule type" value="Genomic_DNA"/>
</dbReference>
<dbReference type="SUPFAM" id="SSF55961">
    <property type="entry name" value="Bet v1-like"/>
    <property type="match status" value="1"/>
</dbReference>
<dbReference type="AlphaFoldDB" id="A0A8E6BBP9"/>
<name>A0A8E6BBP9_9BACT</name>
<protein>
    <submittedName>
        <fullName evidence="1">SRPBCC domain-containing protein</fullName>
    </submittedName>
</protein>
<dbReference type="KEGG" id="tsph:KIH39_17825"/>
<dbReference type="InterPro" id="IPR023393">
    <property type="entry name" value="START-like_dom_sf"/>
</dbReference>
<gene>
    <name evidence="1" type="ORF">KIH39_17825</name>
</gene>
<sequence length="103" mass="11199">MVSSLAQTGGAVDFQVLSFEPNKALSYTSAAYGLKSVVTWTLTSSSAGTHTRMEPTGFRPDQEQAYQGANYGLAEVHRQPGMDCRRVAITQPWSSLVQIVVFL</sequence>
<proteinExistence type="predicted"/>
<evidence type="ECO:0000313" key="1">
    <source>
        <dbReference type="EMBL" id="QVL34944.1"/>
    </source>
</evidence>
<dbReference type="Proteomes" id="UP000676194">
    <property type="component" value="Chromosome"/>
</dbReference>
<dbReference type="Gene3D" id="3.30.530.20">
    <property type="match status" value="1"/>
</dbReference>